<keyword evidence="3" id="KW-1185">Reference proteome</keyword>
<dbReference type="AlphaFoldDB" id="A0A3A6TBV6"/>
<protein>
    <recommendedName>
        <fullName evidence="4">Transposase</fullName>
    </recommendedName>
</protein>
<reference evidence="2 3" key="1">
    <citation type="submission" date="2018-09" db="EMBL/GenBank/DDBJ databases">
        <title>Phylogeny of the Shewanellaceae, and recommendation for two new genera, Pseudoshewanella and Parashewanella.</title>
        <authorList>
            <person name="Wang G."/>
        </authorList>
    </citation>
    <scope>NUCLEOTIDE SEQUENCE [LARGE SCALE GENOMIC DNA]</scope>
    <source>
        <strain evidence="2 3">KCTC 22492</strain>
    </source>
</reference>
<proteinExistence type="inferred from homology"/>
<dbReference type="SUPFAM" id="SSF46689">
    <property type="entry name" value="Homeodomain-like"/>
    <property type="match status" value="1"/>
</dbReference>
<evidence type="ECO:0000256" key="1">
    <source>
        <dbReference type="ARBA" id="ARBA00009964"/>
    </source>
</evidence>
<comment type="caution">
    <text evidence="2">The sequence shown here is derived from an EMBL/GenBank/DDBJ whole genome shotgun (WGS) entry which is preliminary data.</text>
</comment>
<dbReference type="GO" id="GO:0003677">
    <property type="term" value="F:DNA binding"/>
    <property type="evidence" value="ECO:0007669"/>
    <property type="project" value="InterPro"/>
</dbReference>
<dbReference type="InterPro" id="IPR002514">
    <property type="entry name" value="Transposase_8"/>
</dbReference>
<name>A0A3A6TBV6_9GAMM</name>
<evidence type="ECO:0000313" key="2">
    <source>
        <dbReference type="EMBL" id="RJY05749.1"/>
    </source>
</evidence>
<comment type="similarity">
    <text evidence="1">Belongs to the transposase 8 family.</text>
</comment>
<evidence type="ECO:0000313" key="3">
    <source>
        <dbReference type="Proteomes" id="UP000273022"/>
    </source>
</evidence>
<dbReference type="EMBL" id="QYYH01000185">
    <property type="protein sequence ID" value="RJY05749.1"/>
    <property type="molecule type" value="Genomic_DNA"/>
</dbReference>
<dbReference type="GO" id="GO:0006313">
    <property type="term" value="P:DNA transposition"/>
    <property type="evidence" value="ECO:0007669"/>
    <property type="project" value="InterPro"/>
</dbReference>
<dbReference type="Proteomes" id="UP000273022">
    <property type="component" value="Unassembled WGS sequence"/>
</dbReference>
<evidence type="ECO:0008006" key="4">
    <source>
        <dbReference type="Google" id="ProtNLM"/>
    </source>
</evidence>
<dbReference type="OrthoDB" id="9813126at2"/>
<dbReference type="RefSeq" id="WP_121855078.1">
    <property type="nucleotide sequence ID" value="NZ_CP037952.1"/>
</dbReference>
<organism evidence="2 3">
    <name type="scientific">Parashewanella spongiae</name>
    <dbReference type="NCBI Taxonomy" id="342950"/>
    <lineage>
        <taxon>Bacteria</taxon>
        <taxon>Pseudomonadati</taxon>
        <taxon>Pseudomonadota</taxon>
        <taxon>Gammaproteobacteria</taxon>
        <taxon>Alteromonadales</taxon>
        <taxon>Shewanellaceae</taxon>
        <taxon>Parashewanella</taxon>
    </lineage>
</organism>
<dbReference type="InterPro" id="IPR009057">
    <property type="entry name" value="Homeodomain-like_sf"/>
</dbReference>
<sequence length="57" mass="6555">MTSYSEERKEAVLNKMLPPRNMTVPQISKEEGIPLQTLYSWRSKAKQSKAKSSDRKA</sequence>
<dbReference type="GO" id="GO:0004803">
    <property type="term" value="F:transposase activity"/>
    <property type="evidence" value="ECO:0007669"/>
    <property type="project" value="InterPro"/>
</dbReference>
<dbReference type="Pfam" id="PF01527">
    <property type="entry name" value="HTH_Tnp_1"/>
    <property type="match status" value="1"/>
</dbReference>
<accession>A0A3A6TBV6</accession>
<gene>
    <name evidence="2" type="ORF">D5R81_18530</name>
</gene>